<gene>
    <name evidence="1" type="ORF">A3B54_03670</name>
</gene>
<sequence length="65" mass="7170">MAERCLQSATGSCSGCHIRDGILDNRLRTSGDGLQLREVADLVGKVWCPEGMKIQAPKRVKQSIW</sequence>
<dbReference type="AlphaFoldDB" id="A0A1F5H2V5"/>
<reference evidence="1 2" key="1">
    <citation type="journal article" date="2016" name="Nat. Commun.">
        <title>Thousands of microbial genomes shed light on interconnected biogeochemical processes in an aquifer system.</title>
        <authorList>
            <person name="Anantharaman K."/>
            <person name="Brown C.T."/>
            <person name="Hug L.A."/>
            <person name="Sharon I."/>
            <person name="Castelle C.J."/>
            <person name="Probst A.J."/>
            <person name="Thomas B.C."/>
            <person name="Singh A."/>
            <person name="Wilkins M.J."/>
            <person name="Karaoz U."/>
            <person name="Brodie E.L."/>
            <person name="Williams K.H."/>
            <person name="Hubbard S.S."/>
            <person name="Banfield J.F."/>
        </authorList>
    </citation>
    <scope>NUCLEOTIDE SEQUENCE [LARGE SCALE GENOMIC DNA]</scope>
</reference>
<organism evidence="1 2">
    <name type="scientific">Candidatus Curtissbacteria bacterium RIFCSPLOWO2_01_FULL_42_50</name>
    <dbReference type="NCBI Taxonomy" id="1797730"/>
    <lineage>
        <taxon>Bacteria</taxon>
        <taxon>Candidatus Curtissiibacteriota</taxon>
    </lineage>
</organism>
<name>A0A1F5H2V5_9BACT</name>
<accession>A0A1F5H2V5</accession>
<protein>
    <submittedName>
        <fullName evidence="1">Uncharacterized protein</fullName>
    </submittedName>
</protein>
<evidence type="ECO:0000313" key="1">
    <source>
        <dbReference type="EMBL" id="OGD98409.1"/>
    </source>
</evidence>
<proteinExistence type="predicted"/>
<comment type="caution">
    <text evidence="1">The sequence shown here is derived from an EMBL/GenBank/DDBJ whole genome shotgun (WGS) entry which is preliminary data.</text>
</comment>
<evidence type="ECO:0000313" key="2">
    <source>
        <dbReference type="Proteomes" id="UP000177039"/>
    </source>
</evidence>
<dbReference type="Proteomes" id="UP000177039">
    <property type="component" value="Unassembled WGS sequence"/>
</dbReference>
<dbReference type="EMBL" id="MFBT01000037">
    <property type="protein sequence ID" value="OGD98409.1"/>
    <property type="molecule type" value="Genomic_DNA"/>
</dbReference>